<organism evidence="5 6">
    <name type="scientific">Physocladia obscura</name>
    <dbReference type="NCBI Taxonomy" id="109957"/>
    <lineage>
        <taxon>Eukaryota</taxon>
        <taxon>Fungi</taxon>
        <taxon>Fungi incertae sedis</taxon>
        <taxon>Chytridiomycota</taxon>
        <taxon>Chytridiomycota incertae sedis</taxon>
        <taxon>Chytridiomycetes</taxon>
        <taxon>Chytridiales</taxon>
        <taxon>Chytriomycetaceae</taxon>
        <taxon>Physocladia</taxon>
    </lineage>
</organism>
<evidence type="ECO:0000259" key="4">
    <source>
        <dbReference type="SMART" id="SM00822"/>
    </source>
</evidence>
<gene>
    <name evidence="5" type="ORF">HK100_010025</name>
</gene>
<evidence type="ECO:0000256" key="1">
    <source>
        <dbReference type="ARBA" id="ARBA00006484"/>
    </source>
</evidence>
<sequence length="259" mass="26754">MGKKKDLQLMPTRVFIVTGSSRGIGLATTLALLEAADTVVVGVSRGAAAAAVASHGRYEHVTGSVTDEATQRAAVAAAAAREGTAGRIGGVVFNAGVVQPIARLDGVDVGRLRALLDVNVVSAVGLAQKAAAHAGATARFVFVSSGAAVAPYRGWGAYCASKAALNMVVRVLALELPHVVSVAVRPGVVDTDMQAALRLAENRDAMGQDNLDYFTALHADAKLLSPDLPAKAIARLVLNAPKELSGEFINWNDPRLESL</sequence>
<reference evidence="5" key="1">
    <citation type="submission" date="2020-05" db="EMBL/GenBank/DDBJ databases">
        <title>Phylogenomic resolution of chytrid fungi.</title>
        <authorList>
            <person name="Stajich J.E."/>
            <person name="Amses K."/>
            <person name="Simmons R."/>
            <person name="Seto K."/>
            <person name="Myers J."/>
            <person name="Bonds A."/>
            <person name="Quandt C.A."/>
            <person name="Barry K."/>
            <person name="Liu P."/>
            <person name="Grigoriev I."/>
            <person name="Longcore J.E."/>
            <person name="James T.Y."/>
        </authorList>
    </citation>
    <scope>NUCLEOTIDE SEQUENCE</scope>
    <source>
        <strain evidence="5">JEL0513</strain>
    </source>
</reference>
<dbReference type="InterPro" id="IPR020904">
    <property type="entry name" value="Sc_DH/Rdtase_CS"/>
</dbReference>
<dbReference type="SMART" id="SM00822">
    <property type="entry name" value="PKS_KR"/>
    <property type="match status" value="1"/>
</dbReference>
<keyword evidence="2" id="KW-0521">NADP</keyword>
<dbReference type="AlphaFoldDB" id="A0AAD5T3D8"/>
<dbReference type="GO" id="GO:0050664">
    <property type="term" value="F:oxidoreductase activity, acting on NAD(P)H, oxygen as acceptor"/>
    <property type="evidence" value="ECO:0007669"/>
    <property type="project" value="TreeGrafter"/>
</dbReference>
<dbReference type="PANTHER" id="PTHR43008">
    <property type="entry name" value="BENZIL REDUCTASE"/>
    <property type="match status" value="1"/>
</dbReference>
<dbReference type="PROSITE" id="PS00061">
    <property type="entry name" value="ADH_SHORT"/>
    <property type="match status" value="1"/>
</dbReference>
<dbReference type="InterPro" id="IPR002347">
    <property type="entry name" value="SDR_fam"/>
</dbReference>
<accession>A0AAD5T3D8</accession>
<feature type="domain" description="Ketoreductase" evidence="4">
    <location>
        <begin position="13"/>
        <end position="192"/>
    </location>
</feature>
<evidence type="ECO:0000256" key="2">
    <source>
        <dbReference type="ARBA" id="ARBA00022857"/>
    </source>
</evidence>
<evidence type="ECO:0000313" key="5">
    <source>
        <dbReference type="EMBL" id="KAJ3126906.1"/>
    </source>
</evidence>
<dbReference type="InterPro" id="IPR036291">
    <property type="entry name" value="NAD(P)-bd_dom_sf"/>
</dbReference>
<evidence type="ECO:0000313" key="6">
    <source>
        <dbReference type="Proteomes" id="UP001211907"/>
    </source>
</evidence>
<comment type="similarity">
    <text evidence="1">Belongs to the short-chain dehydrogenases/reductases (SDR) family.</text>
</comment>
<protein>
    <recommendedName>
        <fullName evidence="4">Ketoreductase domain-containing protein</fullName>
    </recommendedName>
</protein>
<evidence type="ECO:0000256" key="3">
    <source>
        <dbReference type="ARBA" id="ARBA00023002"/>
    </source>
</evidence>
<comment type="caution">
    <text evidence="5">The sequence shown here is derived from an EMBL/GenBank/DDBJ whole genome shotgun (WGS) entry which is preliminary data.</text>
</comment>
<dbReference type="Gene3D" id="3.40.50.720">
    <property type="entry name" value="NAD(P)-binding Rossmann-like Domain"/>
    <property type="match status" value="1"/>
</dbReference>
<dbReference type="PRINTS" id="PR00081">
    <property type="entry name" value="GDHRDH"/>
</dbReference>
<dbReference type="GO" id="GO:0016616">
    <property type="term" value="F:oxidoreductase activity, acting on the CH-OH group of donors, NAD or NADP as acceptor"/>
    <property type="evidence" value="ECO:0007669"/>
    <property type="project" value="UniProtKB-ARBA"/>
</dbReference>
<name>A0AAD5T3D8_9FUNG</name>
<dbReference type="Pfam" id="PF00106">
    <property type="entry name" value="adh_short"/>
    <property type="match status" value="1"/>
</dbReference>
<dbReference type="SUPFAM" id="SSF51735">
    <property type="entry name" value="NAD(P)-binding Rossmann-fold domains"/>
    <property type="match status" value="1"/>
</dbReference>
<dbReference type="PANTHER" id="PTHR43008:SF8">
    <property type="entry name" value="BENZIL REDUCTASE ((S)-BENZOIN FORMING) IRC24"/>
    <property type="match status" value="1"/>
</dbReference>
<dbReference type="InterPro" id="IPR057326">
    <property type="entry name" value="KR_dom"/>
</dbReference>
<keyword evidence="3" id="KW-0560">Oxidoreductase</keyword>
<keyword evidence="6" id="KW-1185">Reference proteome</keyword>
<proteinExistence type="inferred from homology"/>
<dbReference type="Proteomes" id="UP001211907">
    <property type="component" value="Unassembled WGS sequence"/>
</dbReference>
<dbReference type="EMBL" id="JADGJH010000536">
    <property type="protein sequence ID" value="KAJ3126906.1"/>
    <property type="molecule type" value="Genomic_DNA"/>
</dbReference>